<feature type="region of interest" description="Disordered" evidence="5">
    <location>
        <begin position="149"/>
        <end position="173"/>
    </location>
</feature>
<dbReference type="Pfam" id="PF25408">
    <property type="entry name" value="AAA_lid_NAV1"/>
    <property type="match status" value="1"/>
</dbReference>
<evidence type="ECO:0000256" key="4">
    <source>
        <dbReference type="SAM" id="Coils"/>
    </source>
</evidence>
<dbReference type="Proteomes" id="UP000829720">
    <property type="component" value="Unassembled WGS sequence"/>
</dbReference>
<dbReference type="Pfam" id="PF24883">
    <property type="entry name" value="NPHP3_N"/>
    <property type="match status" value="1"/>
</dbReference>
<protein>
    <recommendedName>
        <fullName evidence="6">AAA+ ATPase domain-containing protein</fullName>
    </recommendedName>
</protein>
<dbReference type="GO" id="GO:0022008">
    <property type="term" value="P:neurogenesis"/>
    <property type="evidence" value="ECO:0007669"/>
    <property type="project" value="InterPro"/>
</dbReference>
<evidence type="ECO:0000256" key="2">
    <source>
        <dbReference type="ARBA" id="ARBA00022737"/>
    </source>
</evidence>
<feature type="region of interest" description="Disordered" evidence="5">
    <location>
        <begin position="115"/>
        <end position="135"/>
    </location>
</feature>
<feature type="compositionally biased region" description="Low complexity" evidence="5">
    <location>
        <begin position="467"/>
        <end position="494"/>
    </location>
</feature>
<dbReference type="Pfam" id="PF23092">
    <property type="entry name" value="Ubiquitin_6"/>
    <property type="match status" value="1"/>
</dbReference>
<evidence type="ECO:0000313" key="8">
    <source>
        <dbReference type="Proteomes" id="UP000829720"/>
    </source>
</evidence>
<proteinExistence type="inferred from homology"/>
<evidence type="ECO:0000256" key="3">
    <source>
        <dbReference type="ARBA" id="ARBA00023054"/>
    </source>
</evidence>
<feature type="compositionally biased region" description="Polar residues" evidence="5">
    <location>
        <begin position="125"/>
        <end position="135"/>
    </location>
</feature>
<evidence type="ECO:0000256" key="1">
    <source>
        <dbReference type="ARBA" id="ARBA00006255"/>
    </source>
</evidence>
<dbReference type="FunFam" id="3.40.50.300:FF:000316">
    <property type="entry name" value="Putative neuron navigator 3"/>
    <property type="match status" value="1"/>
</dbReference>
<reference evidence="7" key="1">
    <citation type="submission" date="2021-01" db="EMBL/GenBank/DDBJ databases">
        <authorList>
            <person name="Zahm M."/>
            <person name="Roques C."/>
            <person name="Cabau C."/>
            <person name="Klopp C."/>
            <person name="Donnadieu C."/>
            <person name="Jouanno E."/>
            <person name="Lampietro C."/>
            <person name="Louis A."/>
            <person name="Herpin A."/>
            <person name="Echchiki A."/>
            <person name="Berthelot C."/>
            <person name="Parey E."/>
            <person name="Roest-Crollius H."/>
            <person name="Braasch I."/>
            <person name="Postlethwait J."/>
            <person name="Bobe J."/>
            <person name="Montfort J."/>
            <person name="Bouchez O."/>
            <person name="Begum T."/>
            <person name="Mejri S."/>
            <person name="Adams A."/>
            <person name="Chen W.-J."/>
            <person name="Guiguen Y."/>
        </authorList>
    </citation>
    <scope>NUCLEOTIDE SEQUENCE</scope>
    <source>
        <tissue evidence="7">Blood</tissue>
    </source>
</reference>
<evidence type="ECO:0000259" key="6">
    <source>
        <dbReference type="SMART" id="SM00382"/>
    </source>
</evidence>
<dbReference type="InterPro" id="IPR027417">
    <property type="entry name" value="P-loop_NTPase"/>
</dbReference>
<feature type="coiled-coil region" evidence="4">
    <location>
        <begin position="209"/>
        <end position="285"/>
    </location>
</feature>
<evidence type="ECO:0000256" key="5">
    <source>
        <dbReference type="SAM" id="MobiDB-lite"/>
    </source>
</evidence>
<keyword evidence="3 4" id="KW-0175">Coiled coil</keyword>
<feature type="domain" description="AAA+ ATPase" evidence="6">
    <location>
        <begin position="661"/>
        <end position="815"/>
    </location>
</feature>
<dbReference type="PANTHER" id="PTHR12784:SF18">
    <property type="entry name" value="NEURON NAVIGATOR 3"/>
    <property type="match status" value="1"/>
</dbReference>
<organism evidence="7 8">
    <name type="scientific">Albula goreensis</name>
    <dbReference type="NCBI Taxonomy" id="1534307"/>
    <lineage>
        <taxon>Eukaryota</taxon>
        <taxon>Metazoa</taxon>
        <taxon>Chordata</taxon>
        <taxon>Craniata</taxon>
        <taxon>Vertebrata</taxon>
        <taxon>Euteleostomi</taxon>
        <taxon>Actinopterygii</taxon>
        <taxon>Neopterygii</taxon>
        <taxon>Teleostei</taxon>
        <taxon>Albuliformes</taxon>
        <taxon>Albulidae</taxon>
        <taxon>Albula</taxon>
    </lineage>
</organism>
<gene>
    <name evidence="7" type="ORF">AGOR_G00180210</name>
</gene>
<accession>A0A8T3CWD5</accession>
<feature type="compositionally biased region" description="Polar residues" evidence="5">
    <location>
        <begin position="32"/>
        <end position="41"/>
    </location>
</feature>
<dbReference type="Gene3D" id="3.40.50.300">
    <property type="entry name" value="P-loop containing nucleotide triphosphate hydrolases"/>
    <property type="match status" value="1"/>
</dbReference>
<dbReference type="PANTHER" id="PTHR12784">
    <property type="entry name" value="STEERIN"/>
    <property type="match status" value="1"/>
</dbReference>
<feature type="compositionally biased region" description="Basic and acidic residues" evidence="5">
    <location>
        <begin position="66"/>
        <end position="75"/>
    </location>
</feature>
<dbReference type="OrthoDB" id="2161974at2759"/>
<dbReference type="EMBL" id="JAERUA010000017">
    <property type="protein sequence ID" value="KAI1887967.1"/>
    <property type="molecule type" value="Genomic_DNA"/>
</dbReference>
<feature type="region of interest" description="Disordered" evidence="5">
    <location>
        <begin position="970"/>
        <end position="998"/>
    </location>
</feature>
<feature type="region of interest" description="Disordered" evidence="5">
    <location>
        <begin position="17"/>
        <end position="98"/>
    </location>
</feature>
<keyword evidence="8" id="KW-1185">Reference proteome</keyword>
<comment type="similarity">
    <text evidence="1">Belongs to the Nav/unc-53 family.</text>
</comment>
<feature type="region of interest" description="Disordered" evidence="5">
    <location>
        <begin position="305"/>
        <end position="396"/>
    </location>
</feature>
<keyword evidence="2" id="KW-0677">Repeat</keyword>
<dbReference type="InterPro" id="IPR003593">
    <property type="entry name" value="AAA+_ATPase"/>
</dbReference>
<dbReference type="AlphaFoldDB" id="A0A8T3CWD5"/>
<comment type="caution">
    <text evidence="7">The sequence shown here is derived from an EMBL/GenBank/DDBJ whole genome shotgun (WGS) entry which is preliminary data.</text>
</comment>
<dbReference type="InterPro" id="IPR056884">
    <property type="entry name" value="NPHP3-like_N"/>
</dbReference>
<feature type="compositionally biased region" description="Polar residues" evidence="5">
    <location>
        <begin position="76"/>
        <end position="98"/>
    </location>
</feature>
<dbReference type="InterPro" id="IPR039041">
    <property type="entry name" value="Nav/unc-53"/>
</dbReference>
<dbReference type="InterPro" id="IPR057126">
    <property type="entry name" value="NAV1-like_ubiquitin-like"/>
</dbReference>
<feature type="region of interest" description="Disordered" evidence="5">
    <location>
        <begin position="461"/>
        <end position="494"/>
    </location>
</feature>
<evidence type="ECO:0000313" key="7">
    <source>
        <dbReference type="EMBL" id="KAI1887967.1"/>
    </source>
</evidence>
<dbReference type="SUPFAM" id="SSF52540">
    <property type="entry name" value="P-loop containing nucleoside triphosphate hydrolases"/>
    <property type="match status" value="2"/>
</dbReference>
<dbReference type="InterPro" id="IPR057568">
    <property type="entry name" value="CortBP2_NAV1-like_AAA_lid"/>
</dbReference>
<name>A0A8T3CWD5_9TELE</name>
<feature type="compositionally biased region" description="Low complexity" evidence="5">
    <location>
        <begin position="308"/>
        <end position="326"/>
    </location>
</feature>
<dbReference type="SMART" id="SM00382">
    <property type="entry name" value="AAA"/>
    <property type="match status" value="1"/>
</dbReference>
<sequence>MTSLHTSSESIDLAAGYHGSLTGLGTGPKVTRTGSVKSTLSEGMPLDRNTLPKKGLRYPPSSRQTSQEEGKEWLRSHSTGGLQDTGSQSPLSPSGTSCTGAGKYHYSNLVSPTNMPQFGRAGPSMSRSNSIPAQDSSLDLYGEAHALGGSATSLEDRPRGMSRSGSLRDSMEEVHGSSLSLVSSTSSLYSATEEKAHSEGQTVLNTTQIRKLRRELDASQEKVATLTSQLAANAHLVAAFEKSLGNMTCRLQSLTMTAEQKESELAELRETIEALKAQNTDAQTAIQVALNGPDHVHRDLRIRRQHSSDSMASLTSASSHSAVSSAQDAEAKKKKKKSWLRSSFKQAFSKKKPNKPPSPHSDIEEQTDSSQPSSPKLQHGTKQGGDRVLRPSPSTTDLCECTEAEAEIILQLKNELREKELKLTDIRLEALSSAHHLDQIREAMNRMQNEIELLKAENDRLKSSGNAGPTAAPAKTARPPSETSSTSSSSSRQSLGLSLNNLNITDTIMSDILLDDGSEGNLRKEGRNVRIVVSVGDGSNITKGTRCQAYLIGSIGVSGKTKWDVLDGVIRRLFKEYVFRVDPLTSLGLTSDSIASYRIGDVVRAHGSEAPQLLPCGYLVGDNNIITINLKGATENSIDALVFDTLIPKPIVQRYLNLLTEHRRIILSGPSGTGKSFLASKLAEHIVTKAGREVTEGNMATFSVDHESSKDLQQYLSSLVEQCSAAERETELPLVVVLDNLHHIGSLSDVFNGFLNCKYNKCPYIIGTMNQAASSSANLELHHNFRWVLCANHTEPVKGFLGRYLRRKLIETEIVKSTRSNDLVKVVDWIPKTWQHLNSFLEAHSSSDVTIGPRLFLSCPMDADRSRVWFTDLWNYSLVPYLLEAVREGLQLYGKRAVWEDPCKWVIDTYPWSSASSQADAQPLLQLRPEDVGYDGCSAAKEGAASKQMSQSDTEGDPLMNMLMRLQEAANYSSAQSCDSDSASHHDDPLDSSLESTL</sequence>